<feature type="compositionally biased region" description="Low complexity" evidence="1">
    <location>
        <begin position="131"/>
        <end position="145"/>
    </location>
</feature>
<feature type="region of interest" description="Disordered" evidence="1">
    <location>
        <begin position="349"/>
        <end position="368"/>
    </location>
</feature>
<feature type="compositionally biased region" description="Basic and acidic residues" evidence="1">
    <location>
        <begin position="262"/>
        <end position="277"/>
    </location>
</feature>
<feature type="compositionally biased region" description="Polar residues" evidence="1">
    <location>
        <begin position="89"/>
        <end position="107"/>
    </location>
</feature>
<feature type="region of interest" description="Disordered" evidence="1">
    <location>
        <begin position="1"/>
        <end position="286"/>
    </location>
</feature>
<organism evidence="2 3">
    <name type="scientific">Diplodia intermedia</name>
    <dbReference type="NCBI Taxonomy" id="856260"/>
    <lineage>
        <taxon>Eukaryota</taxon>
        <taxon>Fungi</taxon>
        <taxon>Dikarya</taxon>
        <taxon>Ascomycota</taxon>
        <taxon>Pezizomycotina</taxon>
        <taxon>Dothideomycetes</taxon>
        <taxon>Dothideomycetes incertae sedis</taxon>
        <taxon>Botryosphaeriales</taxon>
        <taxon>Botryosphaeriaceae</taxon>
        <taxon>Diplodia</taxon>
    </lineage>
</organism>
<accession>A0ABR3U2G0</accession>
<keyword evidence="3" id="KW-1185">Reference proteome</keyword>
<feature type="region of interest" description="Disordered" evidence="1">
    <location>
        <begin position="490"/>
        <end position="535"/>
    </location>
</feature>
<reference evidence="2 3" key="1">
    <citation type="journal article" date="2023" name="Plant Dis.">
        <title>First Report of Diplodia intermedia Causing Canker and Dieback Diseases on Apple Trees in Canada.</title>
        <authorList>
            <person name="Ellouze W."/>
            <person name="Ilyukhin E."/>
            <person name="Sulman M."/>
            <person name="Ali S."/>
        </authorList>
    </citation>
    <scope>NUCLEOTIDE SEQUENCE [LARGE SCALE GENOMIC DNA]</scope>
    <source>
        <strain evidence="2 3">M45-28</strain>
    </source>
</reference>
<gene>
    <name evidence="2" type="ORF">SLS58_001061</name>
</gene>
<name>A0ABR3U2G0_9PEZI</name>
<sequence>MAEPSPKRRRTSVEPPVVTDNGDFRPRNALRRTPPRRASFLSPTKASLARVNPEVLLRRASAASAAAEPDEPSRPPSRGQRALAYVLGENQQNPDLPSEGNNATASMQPHGGDQRRRSIGGRLLPTRDVLQAAAADQLAHESAAQAERRVAEMEDDLPTYPKGSPAARPDLPPPEGLFSSPSKKARRNKSLGQRLSSPFKPRELPLRSESAGKGTNASADNPGLAGEELVRDEGRHVQESQQATDPAVNENRPPPGVPKIEVGLKEKEKEKENEKNRLQKQLHKMQEEVKQYEREIELGRTAPEEGSAEDVSALIALITKADSSPSLSKPEVPSLSSLLSAFLPLAKPIRPPSPQLEESKKSLPSHEPVELDNPLPYLRLFTAFEYSSKVDVGQDGGHQIHFIGMRSPDSALHLDLRLAADPTTQSVSKLDIERLSPWASHDLGVWIKMRAAENDVGAVCWATESYYDLATKRAKCWAHCHRNFARLLDHGPPVQNGQGGSNRPVQSGGAHQEVPTSSNLLEEETEEVSGIGNNLVVGDGEERPIKKTELLYSLGRESITLRNKQVMLKVSWKIRFDWTGEAESVVGADVALPGVWREADDRGSLRKIPTTFDKLVVEMGVFEATKTMVGLLFKE</sequence>
<feature type="compositionally biased region" description="Low complexity" evidence="1">
    <location>
        <begin position="58"/>
        <end position="67"/>
    </location>
</feature>
<protein>
    <submittedName>
        <fullName evidence="2">Uncharacterized protein</fullName>
    </submittedName>
</protein>
<comment type="caution">
    <text evidence="2">The sequence shown here is derived from an EMBL/GenBank/DDBJ whole genome shotgun (WGS) entry which is preliminary data.</text>
</comment>
<proteinExistence type="predicted"/>
<evidence type="ECO:0000256" key="1">
    <source>
        <dbReference type="SAM" id="MobiDB-lite"/>
    </source>
</evidence>
<feature type="compositionally biased region" description="Basic and acidic residues" evidence="1">
    <location>
        <begin position="228"/>
        <end position="238"/>
    </location>
</feature>
<dbReference type="Proteomes" id="UP001521184">
    <property type="component" value="Unassembled WGS sequence"/>
</dbReference>
<evidence type="ECO:0000313" key="3">
    <source>
        <dbReference type="Proteomes" id="UP001521184"/>
    </source>
</evidence>
<evidence type="ECO:0000313" key="2">
    <source>
        <dbReference type="EMBL" id="KAL1650250.1"/>
    </source>
</evidence>
<dbReference type="EMBL" id="JAKEKT020000004">
    <property type="protein sequence ID" value="KAL1650250.1"/>
    <property type="molecule type" value="Genomic_DNA"/>
</dbReference>